<evidence type="ECO:0000313" key="2">
    <source>
        <dbReference type="Proteomes" id="UP001190925"/>
    </source>
</evidence>
<accession>A0ABY0FJY6</accession>
<dbReference type="InterPro" id="IPR036388">
    <property type="entry name" value="WH-like_DNA-bd_sf"/>
</dbReference>
<sequence>MERNIDSLFGSKTRVKLLNLFFNNPNTNYYVREITRLIDEQVNSVRRELSNLQEVGIVVSTNNERKLFYTLNHDFEYYLPLRAIFSDEPMLLKRQNTDDKNSNYWDDKLSLVLDYINVFIISGRLVEDSTSKVDMIIVGDNKDNKLSNWANSLEESMNKQLNYSIMNTSEFYYRFSTKDIFLNSVLKNKYKVILDKSNILGKE</sequence>
<name>A0ABY0FJY6_9BACT</name>
<reference evidence="1 2" key="1">
    <citation type="journal article" date="2018" name="bioRxiv">
        <title>Evidence of independent acquisition and adaption of ultra-small bacteria to human hosts across the highly diverse yet reduced genomes of the phylum Saccharibacteria.</title>
        <authorList>
            <person name="McLean J.S."/>
            <person name="Bor B."/>
            <person name="To T.T."/>
            <person name="Liu Q."/>
            <person name="Kearns K.A."/>
            <person name="Solden L.M."/>
            <person name="Wrighton K.C."/>
            <person name="He X."/>
            <person name="Shi W."/>
        </authorList>
    </citation>
    <scope>NUCLEOTIDE SEQUENCE [LARGE SCALE GENOMIC DNA]</scope>
    <source>
        <strain evidence="1 2">TM7_CMJM_G6_1_HOT_870</strain>
    </source>
</reference>
<organism evidence="1 2">
    <name type="scientific">Candidatus Nanogingivalis gingivitcus</name>
    <dbReference type="NCBI Taxonomy" id="2171992"/>
    <lineage>
        <taxon>Bacteria</taxon>
        <taxon>Candidatus Saccharimonadota</taxon>
        <taxon>Candidatus Nanosyncoccalia</taxon>
        <taxon>Candidatus Nanogingivales</taxon>
        <taxon>Candidatus Nanogingivalaceae</taxon>
        <taxon>Candidatus Nanogingivalis</taxon>
    </lineage>
</organism>
<gene>
    <name evidence="1" type="ORF">G6CMJM_00419</name>
</gene>
<reference evidence="1 2" key="2">
    <citation type="journal article" date="2020" name="Cell Rep.">
        <title>Acquisition and Adaptation of Ultra-small Parasitic Reduced Genome Bacteria to Mammalian Hosts.</title>
        <authorList>
            <person name="McLean J.S."/>
            <person name="Bor B."/>
            <person name="Kerns K.A."/>
            <person name="Liu Q."/>
            <person name="To T.T."/>
            <person name="Solden L."/>
            <person name="Hendrickson E.L."/>
            <person name="Wrighton K."/>
            <person name="Shi W."/>
            <person name="He X."/>
        </authorList>
    </citation>
    <scope>NUCLEOTIDE SEQUENCE [LARGE SCALE GENOMIC DNA]</scope>
    <source>
        <strain evidence="1 2">TM7_CMJM_G6_1_HOT_870</strain>
    </source>
</reference>
<evidence type="ECO:0008006" key="3">
    <source>
        <dbReference type="Google" id="ProtNLM"/>
    </source>
</evidence>
<protein>
    <recommendedName>
        <fullName evidence="3">Transcriptional regulator</fullName>
    </recommendedName>
</protein>
<dbReference type="RefSeq" id="WP_129718821.1">
    <property type="nucleotide sequence ID" value="NZ_PRLK01000005.1"/>
</dbReference>
<dbReference type="InterPro" id="IPR036390">
    <property type="entry name" value="WH_DNA-bd_sf"/>
</dbReference>
<proteinExistence type="predicted"/>
<dbReference type="InterPro" id="IPR011991">
    <property type="entry name" value="ArsR-like_HTH"/>
</dbReference>
<dbReference type="Proteomes" id="UP001190925">
    <property type="component" value="Unassembled WGS sequence"/>
</dbReference>
<dbReference type="Gene3D" id="1.10.10.10">
    <property type="entry name" value="Winged helix-like DNA-binding domain superfamily/Winged helix DNA-binding domain"/>
    <property type="match status" value="1"/>
</dbReference>
<comment type="caution">
    <text evidence="1">The sequence shown here is derived from an EMBL/GenBank/DDBJ whole genome shotgun (WGS) entry which is preliminary data.</text>
</comment>
<evidence type="ECO:0000313" key="1">
    <source>
        <dbReference type="EMBL" id="RYC72612.1"/>
    </source>
</evidence>
<dbReference type="CDD" id="cd00090">
    <property type="entry name" value="HTH_ARSR"/>
    <property type="match status" value="1"/>
</dbReference>
<dbReference type="EMBL" id="PRLK01000005">
    <property type="protein sequence ID" value="RYC72612.1"/>
    <property type="molecule type" value="Genomic_DNA"/>
</dbReference>
<dbReference type="SUPFAM" id="SSF46785">
    <property type="entry name" value="Winged helix' DNA-binding domain"/>
    <property type="match status" value="1"/>
</dbReference>
<keyword evidence="2" id="KW-1185">Reference proteome</keyword>